<reference evidence="4" key="2">
    <citation type="journal article" date="2009" name="Fungal Genet. Biol.">
        <title>The 2008 update of the Aspergillus nidulans genome annotation: a community effort.</title>
        <authorList>
            <person name="Wortman J.R."/>
            <person name="Gilsenan J.M."/>
            <person name="Joardar V."/>
            <person name="Deegan J."/>
            <person name="Clutterbuck J."/>
            <person name="Andersen M.R."/>
            <person name="Archer D."/>
            <person name="Bencina M."/>
            <person name="Braus G."/>
            <person name="Coutinho P."/>
            <person name="von Dohren H."/>
            <person name="Doonan J."/>
            <person name="Driessen A.J."/>
            <person name="Durek P."/>
            <person name="Espeso E."/>
            <person name="Fekete E."/>
            <person name="Flipphi M."/>
            <person name="Estrada C.G."/>
            <person name="Geysens S."/>
            <person name="Goldman G."/>
            <person name="de Groot P.W."/>
            <person name="Hansen K."/>
            <person name="Harris S.D."/>
            <person name="Heinekamp T."/>
            <person name="Helmstaedt K."/>
            <person name="Henrissat B."/>
            <person name="Hofmann G."/>
            <person name="Homan T."/>
            <person name="Horio T."/>
            <person name="Horiuchi H."/>
            <person name="James S."/>
            <person name="Jones M."/>
            <person name="Karaffa L."/>
            <person name="Karanyi Z."/>
            <person name="Kato M."/>
            <person name="Keller N."/>
            <person name="Kelly D.E."/>
            <person name="Kiel J.A."/>
            <person name="Kim J.M."/>
            <person name="van der Klei I.J."/>
            <person name="Klis F.M."/>
            <person name="Kovalchuk A."/>
            <person name="Krasevec N."/>
            <person name="Kubicek C.P."/>
            <person name="Liu B."/>
            <person name="Maccabe A."/>
            <person name="Meyer V."/>
            <person name="Mirabito P."/>
            <person name="Miskei M."/>
            <person name="Mos M."/>
            <person name="Mullins J."/>
            <person name="Nelson D.R."/>
            <person name="Nielsen J."/>
            <person name="Oakley B.R."/>
            <person name="Osmani S.A."/>
            <person name="Pakula T."/>
            <person name="Paszewski A."/>
            <person name="Paulsen I."/>
            <person name="Pilsyk S."/>
            <person name="Pocsi I."/>
            <person name="Punt P.J."/>
            <person name="Ram A.F."/>
            <person name="Ren Q."/>
            <person name="Robellet X."/>
            <person name="Robson G."/>
            <person name="Seiboth B."/>
            <person name="van Solingen P."/>
            <person name="Specht T."/>
            <person name="Sun J."/>
            <person name="Taheri-Talesh N."/>
            <person name="Takeshita N."/>
            <person name="Ussery D."/>
            <person name="vanKuyk P.A."/>
            <person name="Visser H."/>
            <person name="van de Vondervoort P.J."/>
            <person name="de Vries R.P."/>
            <person name="Walton J."/>
            <person name="Xiang X."/>
            <person name="Xiong Y."/>
            <person name="Zeng A.P."/>
            <person name="Brandt B.W."/>
            <person name="Cornell M.J."/>
            <person name="van den Hondel C.A."/>
            <person name="Visser J."/>
            <person name="Oliver S.G."/>
            <person name="Turner G."/>
        </authorList>
    </citation>
    <scope>GENOME REANNOTATION</scope>
    <source>
        <strain evidence="4">FGSC A4 / ATCC 38163 / CBS 112.46 / NRRL 194 / M139</strain>
    </source>
</reference>
<dbReference type="PANTHER" id="PTHR46411">
    <property type="entry name" value="FAMILY ATPASE, PUTATIVE-RELATED"/>
    <property type="match status" value="1"/>
</dbReference>
<feature type="compositionally biased region" description="Basic and acidic residues" evidence="1">
    <location>
        <begin position="360"/>
        <end position="384"/>
    </location>
</feature>
<dbReference type="InterPro" id="IPR003593">
    <property type="entry name" value="AAA+_ATPase"/>
</dbReference>
<dbReference type="PANTHER" id="PTHR46411:SF3">
    <property type="entry name" value="AAA+ ATPASE DOMAIN-CONTAINING PROTEIN"/>
    <property type="match status" value="1"/>
</dbReference>
<evidence type="ECO:0000313" key="3">
    <source>
        <dbReference type="EMBL" id="CBF73989.1"/>
    </source>
</evidence>
<evidence type="ECO:0000313" key="4">
    <source>
        <dbReference type="Proteomes" id="UP000000560"/>
    </source>
</evidence>
<gene>
    <name evidence="3" type="ORF">ANIA_08153</name>
</gene>
<dbReference type="SUPFAM" id="SSF52540">
    <property type="entry name" value="P-loop containing nucleoside triphosphate hydrolases"/>
    <property type="match status" value="1"/>
</dbReference>
<reference evidence="4" key="1">
    <citation type="journal article" date="2005" name="Nature">
        <title>Sequencing of Aspergillus nidulans and comparative analysis with A. fumigatus and A. oryzae.</title>
        <authorList>
            <person name="Galagan J.E."/>
            <person name="Calvo S.E."/>
            <person name="Cuomo C."/>
            <person name="Ma L.J."/>
            <person name="Wortman J.R."/>
            <person name="Batzoglou S."/>
            <person name="Lee S.I."/>
            <person name="Basturkmen M."/>
            <person name="Spevak C.C."/>
            <person name="Clutterbuck J."/>
            <person name="Kapitonov V."/>
            <person name="Jurka J."/>
            <person name="Scazzocchio C."/>
            <person name="Farman M."/>
            <person name="Butler J."/>
            <person name="Purcell S."/>
            <person name="Harris S."/>
            <person name="Braus G.H."/>
            <person name="Draht O."/>
            <person name="Busch S."/>
            <person name="D'Enfert C."/>
            <person name="Bouchier C."/>
            <person name="Goldman G.H."/>
            <person name="Bell-Pedersen D."/>
            <person name="Griffiths-Jones S."/>
            <person name="Doonan J.H."/>
            <person name="Yu J."/>
            <person name="Vienken K."/>
            <person name="Pain A."/>
            <person name="Freitag M."/>
            <person name="Selker E.U."/>
            <person name="Archer D.B."/>
            <person name="Penalva M.A."/>
            <person name="Oakley B.R."/>
            <person name="Momany M."/>
            <person name="Tanaka T."/>
            <person name="Kumagai T."/>
            <person name="Asai K."/>
            <person name="Machida M."/>
            <person name="Nierman W.C."/>
            <person name="Denning D.W."/>
            <person name="Caddick M."/>
            <person name="Hynes M."/>
            <person name="Paoletti M."/>
            <person name="Fischer R."/>
            <person name="Miller B."/>
            <person name="Dyer P."/>
            <person name="Sachs M.S."/>
            <person name="Osmani S.A."/>
            <person name="Birren B.W."/>
        </authorList>
    </citation>
    <scope>NUCLEOTIDE SEQUENCE [LARGE SCALE GENOMIC DNA]</scope>
    <source>
        <strain evidence="4">FGSC A4 / ATCC 38163 / CBS 112.46 / NRRL 194 / M139</strain>
    </source>
</reference>
<dbReference type="Proteomes" id="UP000000560">
    <property type="component" value="Chromosome II"/>
</dbReference>
<dbReference type="Pfam" id="PF00004">
    <property type="entry name" value="AAA"/>
    <property type="match status" value="1"/>
</dbReference>
<dbReference type="eggNOG" id="KOG0742">
    <property type="taxonomic scope" value="Eukaryota"/>
</dbReference>
<dbReference type="Pfam" id="PF22942">
    <property type="entry name" value="DUF7025"/>
    <property type="match status" value="1"/>
</dbReference>
<feature type="region of interest" description="Disordered" evidence="1">
    <location>
        <begin position="360"/>
        <end position="387"/>
    </location>
</feature>
<dbReference type="CDD" id="cd19481">
    <property type="entry name" value="RecA-like_protease"/>
    <property type="match status" value="1"/>
</dbReference>
<proteinExistence type="predicted"/>
<feature type="domain" description="AAA+ ATPase" evidence="2">
    <location>
        <begin position="490"/>
        <end position="617"/>
    </location>
</feature>
<dbReference type="OrthoDB" id="10042665at2759"/>
<dbReference type="InterPro" id="IPR054289">
    <property type="entry name" value="DUF7025"/>
</dbReference>
<dbReference type="OMA" id="ISFDYVW"/>
<dbReference type="EMBL" id="BN001302">
    <property type="protein sequence ID" value="CBF73989.1"/>
    <property type="molecule type" value="Genomic_DNA"/>
</dbReference>
<evidence type="ECO:0000259" key="2">
    <source>
        <dbReference type="SMART" id="SM00382"/>
    </source>
</evidence>
<dbReference type="STRING" id="227321.Q5AU77"/>
<dbReference type="GO" id="GO:0005524">
    <property type="term" value="F:ATP binding"/>
    <property type="evidence" value="ECO:0007669"/>
    <property type="project" value="InterPro"/>
</dbReference>
<feature type="region of interest" description="Disordered" evidence="1">
    <location>
        <begin position="1"/>
        <end position="27"/>
    </location>
</feature>
<dbReference type="InParanoid" id="Q5AU77"/>
<dbReference type="KEGG" id="ani:ANIA_08153"/>
<dbReference type="AlphaFoldDB" id="Q5AU77"/>
<accession>C8V6W2</accession>
<dbReference type="SMART" id="SM00382">
    <property type="entry name" value="AAA"/>
    <property type="match status" value="1"/>
</dbReference>
<keyword evidence="4" id="KW-1185">Reference proteome</keyword>
<dbReference type="Gene3D" id="3.40.50.300">
    <property type="entry name" value="P-loop containing nucleotide triphosphate hydrolases"/>
    <property type="match status" value="1"/>
</dbReference>
<name>Q5AU77_EMENI</name>
<organism evidence="3 4">
    <name type="scientific">Emericella nidulans (strain FGSC A4 / ATCC 38163 / CBS 112.46 / NRRL 194 / M139)</name>
    <name type="common">Aspergillus nidulans</name>
    <dbReference type="NCBI Taxonomy" id="227321"/>
    <lineage>
        <taxon>Eukaryota</taxon>
        <taxon>Fungi</taxon>
        <taxon>Dikarya</taxon>
        <taxon>Ascomycota</taxon>
        <taxon>Pezizomycotina</taxon>
        <taxon>Eurotiomycetes</taxon>
        <taxon>Eurotiomycetidae</taxon>
        <taxon>Eurotiales</taxon>
        <taxon>Aspergillaceae</taxon>
        <taxon>Aspergillus</taxon>
        <taxon>Aspergillus subgen. Nidulantes</taxon>
    </lineage>
</organism>
<dbReference type="InterPro" id="IPR003959">
    <property type="entry name" value="ATPase_AAA_core"/>
</dbReference>
<protein>
    <recommendedName>
        <fullName evidence="2">AAA+ ATPase domain-containing protein</fullName>
    </recommendedName>
</protein>
<dbReference type="GeneID" id="2868904"/>
<accession>Q5AU77</accession>
<evidence type="ECO:0000256" key="1">
    <source>
        <dbReference type="SAM" id="MobiDB-lite"/>
    </source>
</evidence>
<dbReference type="RefSeq" id="XP_681422.1">
    <property type="nucleotide sequence ID" value="XM_676330.1"/>
</dbReference>
<dbReference type="GO" id="GO:0016887">
    <property type="term" value="F:ATP hydrolysis activity"/>
    <property type="evidence" value="ECO:0007669"/>
    <property type="project" value="InterPro"/>
</dbReference>
<sequence length="697" mass="78657">MPVRLPGRKSQDKGPATEMTGGNQLPLTGGTECAIQTVYEGPPKCTCCKNWVTEYPGSSRTVNEQQQYLPTKRMALIVRMAKSHRDGASNALTLHSIVVQSPSLKETLGEVFEDKGITSPALKKLVFYAPFHPFIHRWNRLGEILRRQKKRGQAAAAYTQLLIDVLRTRLEGTVAEINNLLHHKIITYSMLWALFEPDVLVVSQVAGHERLFKVRSCEYDDEEGCLKITARFVDWDGKGFGYVMQSFEIRRFSGDKSIVELDVFPVIFHPSREEVEANAASRGERFRDLCGVRYVAFSGLIRYQVEWKEIVRNLDDRVVIDAASYFETDYEHRAALMPLNSDTDAPQIYAVDEQHCHESVTESEGRQYTMRQREEQRNDARFSEEASSTRITNGSMPILAAPVSGDPHGPNEEIMEEHLRLCSPYVRGFSLKLKRWLEFDLDGITEIKWNDSAFAELMLPPGYRDLVLSFVAGLSNGKDALDDLIEDKGLGISLLFAGSSGTGKTLTARAIAEELRKPLYILSAGEFEQDPSSAEERLRRTFMLAEKWNAVLLIDKCDTLLQERPSDRLEHNKILAVFLRLLEYYRGILIIATDQADTTDKTLKSRVHFTMHFPELSAPARKEIWRQSIARSKADAAITDKVYDRLSQLPLNGHQIKQVVKIATLLSYQQTQSLGLAQIRTVLSASQEVDAPAIAGI</sequence>
<dbReference type="HOGENOM" id="CLU_004471_6_3_1"/>
<dbReference type="InterPro" id="IPR027417">
    <property type="entry name" value="P-loop_NTPase"/>
</dbReference>